<sequence>MTFPKSISNLTSLEELEVVGFTNFSSLPNGGPRLYAESGSTLYQLYVETRNKPMYGAGRSMQDKLESEMGLQPMFLMRLNSNFKVFLNLIMPKCQHQAECLLVLNSAYDKKHRTQAYDIAYDI</sequence>
<dbReference type="AlphaFoldDB" id="A0AAW0J3A1"/>
<dbReference type="PANTHER" id="PTHR48436">
    <property type="entry name" value="2, PUTATIVE-RELATED"/>
    <property type="match status" value="1"/>
</dbReference>
<comment type="caution">
    <text evidence="1">The sequence shown here is derived from an EMBL/GenBank/DDBJ whole genome shotgun (WGS) entry which is preliminary data.</text>
</comment>
<dbReference type="EMBL" id="PKMF04000709">
    <property type="protein sequence ID" value="KAK7821190.1"/>
    <property type="molecule type" value="Genomic_DNA"/>
</dbReference>
<accession>A0AAW0J3A1</accession>
<dbReference type="InterPro" id="IPR055276">
    <property type="entry name" value="NHL41-like"/>
</dbReference>
<dbReference type="Proteomes" id="UP000237347">
    <property type="component" value="Unassembled WGS sequence"/>
</dbReference>
<keyword evidence="2" id="KW-1185">Reference proteome</keyword>
<dbReference type="PANTHER" id="PTHR48436:SF1">
    <property type="entry name" value="2, PUTATIVE-RELATED"/>
    <property type="match status" value="1"/>
</dbReference>
<reference evidence="1 2" key="1">
    <citation type="journal article" date="2018" name="Sci. Data">
        <title>The draft genome sequence of cork oak.</title>
        <authorList>
            <person name="Ramos A.M."/>
            <person name="Usie A."/>
            <person name="Barbosa P."/>
            <person name="Barros P.M."/>
            <person name="Capote T."/>
            <person name="Chaves I."/>
            <person name="Simoes F."/>
            <person name="Abreu I."/>
            <person name="Carrasquinho I."/>
            <person name="Faro C."/>
            <person name="Guimaraes J.B."/>
            <person name="Mendonca D."/>
            <person name="Nobrega F."/>
            <person name="Rodrigues L."/>
            <person name="Saibo N.J.M."/>
            <person name="Varela M.C."/>
            <person name="Egas C."/>
            <person name="Matos J."/>
            <person name="Miguel C.M."/>
            <person name="Oliveira M.M."/>
            <person name="Ricardo C.P."/>
            <person name="Goncalves S."/>
        </authorList>
    </citation>
    <scope>NUCLEOTIDE SEQUENCE [LARGE SCALE GENOMIC DNA]</scope>
    <source>
        <strain evidence="2">cv. HL8</strain>
    </source>
</reference>
<protein>
    <submittedName>
        <fullName evidence="1">Uncharacterized protein</fullName>
    </submittedName>
</protein>
<evidence type="ECO:0000313" key="2">
    <source>
        <dbReference type="Proteomes" id="UP000237347"/>
    </source>
</evidence>
<proteinExistence type="predicted"/>
<organism evidence="1 2">
    <name type="scientific">Quercus suber</name>
    <name type="common">Cork oak</name>
    <dbReference type="NCBI Taxonomy" id="58331"/>
    <lineage>
        <taxon>Eukaryota</taxon>
        <taxon>Viridiplantae</taxon>
        <taxon>Streptophyta</taxon>
        <taxon>Embryophyta</taxon>
        <taxon>Tracheophyta</taxon>
        <taxon>Spermatophyta</taxon>
        <taxon>Magnoliopsida</taxon>
        <taxon>eudicotyledons</taxon>
        <taxon>Gunneridae</taxon>
        <taxon>Pentapetalae</taxon>
        <taxon>rosids</taxon>
        <taxon>fabids</taxon>
        <taxon>Fagales</taxon>
        <taxon>Fagaceae</taxon>
        <taxon>Quercus</taxon>
    </lineage>
</organism>
<name>A0AAW0J3A1_QUESU</name>
<evidence type="ECO:0000313" key="1">
    <source>
        <dbReference type="EMBL" id="KAK7821190.1"/>
    </source>
</evidence>
<gene>
    <name evidence="1" type="ORF">CFP56_037925</name>
</gene>